<keyword evidence="11" id="KW-1185">Reference proteome</keyword>
<evidence type="ECO:0000256" key="6">
    <source>
        <dbReference type="ARBA" id="ARBA00023139"/>
    </source>
</evidence>
<keyword evidence="7" id="KW-0449">Lipoprotein</keyword>
<dbReference type="PANTHER" id="PTHR35789:SF1">
    <property type="entry name" value="SPORE GERMINATION PROTEIN B3"/>
    <property type="match status" value="1"/>
</dbReference>
<comment type="subcellular location">
    <subcellularLocation>
        <location evidence="1">Membrane</location>
        <topology evidence="1">Lipid-anchor</topology>
    </subcellularLocation>
</comment>
<dbReference type="Proteomes" id="UP000029518">
    <property type="component" value="Chromosome"/>
</dbReference>
<evidence type="ECO:0000259" key="9">
    <source>
        <dbReference type="Pfam" id="PF25198"/>
    </source>
</evidence>
<dbReference type="RefSeq" id="WP_042211811.1">
    <property type="nucleotide sequence ID" value="NZ_CP009285.1"/>
</dbReference>
<dbReference type="InterPro" id="IPR057336">
    <property type="entry name" value="GerAC_N"/>
</dbReference>
<evidence type="ECO:0000256" key="7">
    <source>
        <dbReference type="ARBA" id="ARBA00023288"/>
    </source>
</evidence>
<dbReference type="GO" id="GO:0016020">
    <property type="term" value="C:membrane"/>
    <property type="evidence" value="ECO:0007669"/>
    <property type="project" value="UniProtKB-SubCell"/>
</dbReference>
<dbReference type="AlphaFoldDB" id="A0A089MM22"/>
<protein>
    <submittedName>
        <fullName evidence="10">Uncharacterized protein</fullName>
    </submittedName>
</protein>
<keyword evidence="6" id="KW-0564">Palmitate</keyword>
<evidence type="ECO:0000256" key="2">
    <source>
        <dbReference type="ARBA" id="ARBA00007886"/>
    </source>
</evidence>
<evidence type="ECO:0000256" key="4">
    <source>
        <dbReference type="ARBA" id="ARBA00022729"/>
    </source>
</evidence>
<dbReference type="Gene3D" id="3.30.300.210">
    <property type="entry name" value="Nutrient germinant receptor protein C, domain 3"/>
    <property type="match status" value="1"/>
</dbReference>
<dbReference type="PANTHER" id="PTHR35789">
    <property type="entry name" value="SPORE GERMINATION PROTEIN B3"/>
    <property type="match status" value="1"/>
</dbReference>
<evidence type="ECO:0000259" key="8">
    <source>
        <dbReference type="Pfam" id="PF05504"/>
    </source>
</evidence>
<reference evidence="10" key="1">
    <citation type="submission" date="2014-08" db="EMBL/GenBank/DDBJ databases">
        <title>Comparative genomics of the Paenibacillus odorifer group.</title>
        <authorList>
            <person name="den Bakker H.C."/>
            <person name="Tsai Y.-C.Y.-C."/>
            <person name="Martin N."/>
            <person name="Korlach J."/>
            <person name="Wiedmann M."/>
        </authorList>
    </citation>
    <scope>NUCLEOTIDE SEQUENCE [LARGE SCALE GENOMIC DNA]</scope>
    <source>
        <strain evidence="10">DSM 13188</strain>
    </source>
</reference>
<keyword evidence="3" id="KW-0309">Germination</keyword>
<feature type="domain" description="Spore germination protein N-terminal" evidence="9">
    <location>
        <begin position="28"/>
        <end position="185"/>
    </location>
</feature>
<feature type="domain" description="Spore germination GerAC-like C-terminal" evidence="8">
    <location>
        <begin position="213"/>
        <end position="370"/>
    </location>
</feature>
<proteinExistence type="inferred from homology"/>
<keyword evidence="4" id="KW-0732">Signal</keyword>
<dbReference type="Pfam" id="PF25198">
    <property type="entry name" value="Spore_GerAC_N"/>
    <property type="match status" value="1"/>
</dbReference>
<comment type="similarity">
    <text evidence="2">Belongs to the GerABKC lipoprotein family.</text>
</comment>
<name>A0A089MM22_PAEBO</name>
<keyword evidence="5" id="KW-0472">Membrane</keyword>
<evidence type="ECO:0000313" key="11">
    <source>
        <dbReference type="Proteomes" id="UP000029518"/>
    </source>
</evidence>
<gene>
    <name evidence="10" type="ORF">PBOR_12180</name>
</gene>
<evidence type="ECO:0000256" key="1">
    <source>
        <dbReference type="ARBA" id="ARBA00004635"/>
    </source>
</evidence>
<dbReference type="InterPro" id="IPR038501">
    <property type="entry name" value="Spore_GerAC_C_sf"/>
</dbReference>
<evidence type="ECO:0000313" key="10">
    <source>
        <dbReference type="EMBL" id="AIQ57604.1"/>
    </source>
</evidence>
<dbReference type="OrthoDB" id="1880153at2"/>
<dbReference type="GO" id="GO:0009847">
    <property type="term" value="P:spore germination"/>
    <property type="evidence" value="ECO:0007669"/>
    <property type="project" value="InterPro"/>
</dbReference>
<sequence length="377" mass="42911">MMKALSRQMLVILVLAVQCLLLSSCLGYRDLDHIVFVTSILIDQDEEKNIIIYFETLNSIRNSSKEANQEERIVYKIATQNPGDALNRLETHTSAPVTLAHNKVILFTERFAASGLDQAFELFDRWQESSARTLLGVYTGSTDTFVRPNHEEEAMTGLYLYDMLGSKASVTSYGVKLNIREFMNQKLIGDHVNSMSVMNVSKDKDTEGQYYLDGLALIKDYKMVGRVGSEKSIYFNFLLDNEVSGNINTQNPEDRTKTVSLLLQNNRYHSRLDYKDGILRMNILLKLSTDVSVIQGKLQLNEENIAKLEQSMSAKIRADCLALFQEWKDKGTDIFDIQEKFERKYPKLAGRNIIENTELDVKVLVDINGTTTLRDAE</sequence>
<organism evidence="10 11">
    <name type="scientific">Paenibacillus borealis</name>
    <dbReference type="NCBI Taxonomy" id="160799"/>
    <lineage>
        <taxon>Bacteria</taxon>
        <taxon>Bacillati</taxon>
        <taxon>Bacillota</taxon>
        <taxon>Bacilli</taxon>
        <taxon>Bacillales</taxon>
        <taxon>Paenibacillaceae</taxon>
        <taxon>Paenibacillus</taxon>
    </lineage>
</organism>
<dbReference type="InterPro" id="IPR008844">
    <property type="entry name" value="Spore_GerAC-like"/>
</dbReference>
<evidence type="ECO:0000256" key="5">
    <source>
        <dbReference type="ARBA" id="ARBA00023136"/>
    </source>
</evidence>
<dbReference type="NCBIfam" id="TIGR02887">
    <property type="entry name" value="spore_ger_x_C"/>
    <property type="match status" value="1"/>
</dbReference>
<dbReference type="EMBL" id="CP009285">
    <property type="protein sequence ID" value="AIQ57604.1"/>
    <property type="molecule type" value="Genomic_DNA"/>
</dbReference>
<accession>A0A089MM22</accession>
<dbReference type="PROSITE" id="PS51257">
    <property type="entry name" value="PROKAR_LIPOPROTEIN"/>
    <property type="match status" value="1"/>
</dbReference>
<dbReference type="Pfam" id="PF05504">
    <property type="entry name" value="Spore_GerAC"/>
    <property type="match status" value="1"/>
</dbReference>
<dbReference type="InterPro" id="IPR046953">
    <property type="entry name" value="Spore_GerAC-like_C"/>
</dbReference>
<evidence type="ECO:0000256" key="3">
    <source>
        <dbReference type="ARBA" id="ARBA00022544"/>
    </source>
</evidence>
<dbReference type="HOGENOM" id="CLU_051140_0_3_9"/>
<dbReference type="KEGG" id="pbd:PBOR_12180"/>